<sequence length="273" mass="29223">MKMALTCILLLLCFLVEVFSSESASRTSHVCFHSDNSAEWQVNVPVSEADQGTSFQCFHPSDTLTPPDSTNAFVVGPDGRCNESESVPLTDIAPTASVTNQLGNMYWFRTRVLPFDGPKTFCYVCSGDPAHETFKGKKCFVFLQVAQAELTTHATCNRAAYPAAVRIDPAASSKMITFQCGSTFPNLQPSLDSGEVLAGPKCDKTVALETVLPGAALSQVVGSDSASRAYKLEVSKLPTTEQVVCVKCSNKTAGNVASDECLVRIVVPPPPTQ</sequence>
<keyword evidence="4" id="KW-1185">Reference proteome</keyword>
<evidence type="ECO:0000313" key="3">
    <source>
        <dbReference type="EMBL" id="PHJ19287.1"/>
    </source>
</evidence>
<dbReference type="SUPFAM" id="SSF74877">
    <property type="entry name" value="Major surface antigen p30, SAG1"/>
    <property type="match status" value="1"/>
</dbReference>
<dbReference type="Proteomes" id="UP000221165">
    <property type="component" value="Unassembled WGS sequence"/>
</dbReference>
<name>A0A2C6KP17_9APIC</name>
<dbReference type="InterPro" id="IPR007226">
    <property type="entry name" value="SRS_dom"/>
</dbReference>
<evidence type="ECO:0000313" key="4">
    <source>
        <dbReference type="Proteomes" id="UP000221165"/>
    </source>
</evidence>
<proteinExistence type="predicted"/>
<gene>
    <name evidence="3" type="ORF">CSUI_006891</name>
</gene>
<dbReference type="EMBL" id="MIGC01003542">
    <property type="protein sequence ID" value="PHJ19287.1"/>
    <property type="molecule type" value="Genomic_DNA"/>
</dbReference>
<dbReference type="AlphaFoldDB" id="A0A2C6KP17"/>
<dbReference type="Gene3D" id="2.60.40.1320">
    <property type="entry name" value="SRS domain"/>
    <property type="match status" value="2"/>
</dbReference>
<dbReference type="GeneID" id="94430252"/>
<feature type="chain" id="PRO_5013174732" evidence="1">
    <location>
        <begin position="21"/>
        <end position="273"/>
    </location>
</feature>
<protein>
    <submittedName>
        <fullName evidence="3">Sag-related sequence srs60a</fullName>
    </submittedName>
</protein>
<dbReference type="VEuPathDB" id="ToxoDB:CSUI_006891"/>
<reference evidence="3 4" key="1">
    <citation type="journal article" date="2017" name="Int. J. Parasitol.">
        <title>The genome of the protozoan parasite Cystoisospora suis and a reverse vaccinology approach to identify vaccine candidates.</title>
        <authorList>
            <person name="Palmieri N."/>
            <person name="Shrestha A."/>
            <person name="Ruttkowski B."/>
            <person name="Beck T."/>
            <person name="Vogl C."/>
            <person name="Tomley F."/>
            <person name="Blake D.P."/>
            <person name="Joachim A."/>
        </authorList>
    </citation>
    <scope>NUCLEOTIDE SEQUENCE [LARGE SCALE GENOMIC DNA]</scope>
    <source>
        <strain evidence="3 4">Wien I</strain>
    </source>
</reference>
<dbReference type="RefSeq" id="XP_067920989.1">
    <property type="nucleotide sequence ID" value="XM_068067041.1"/>
</dbReference>
<feature type="domain" description="SRS" evidence="2">
    <location>
        <begin position="154"/>
        <end position="266"/>
    </location>
</feature>
<evidence type="ECO:0000256" key="1">
    <source>
        <dbReference type="SAM" id="SignalP"/>
    </source>
</evidence>
<dbReference type="InterPro" id="IPR036755">
    <property type="entry name" value="SRS_dom_sf"/>
</dbReference>
<feature type="signal peptide" evidence="1">
    <location>
        <begin position="1"/>
        <end position="20"/>
    </location>
</feature>
<keyword evidence="1" id="KW-0732">Signal</keyword>
<accession>A0A2C6KP17</accession>
<evidence type="ECO:0000259" key="2">
    <source>
        <dbReference type="Pfam" id="PF04092"/>
    </source>
</evidence>
<dbReference type="GO" id="GO:0016020">
    <property type="term" value="C:membrane"/>
    <property type="evidence" value="ECO:0007669"/>
    <property type="project" value="InterPro"/>
</dbReference>
<organism evidence="3 4">
    <name type="scientific">Cystoisospora suis</name>
    <dbReference type="NCBI Taxonomy" id="483139"/>
    <lineage>
        <taxon>Eukaryota</taxon>
        <taxon>Sar</taxon>
        <taxon>Alveolata</taxon>
        <taxon>Apicomplexa</taxon>
        <taxon>Conoidasida</taxon>
        <taxon>Coccidia</taxon>
        <taxon>Eucoccidiorida</taxon>
        <taxon>Eimeriorina</taxon>
        <taxon>Sarcocystidae</taxon>
        <taxon>Cystoisospora</taxon>
    </lineage>
</organism>
<comment type="caution">
    <text evidence="3">The sequence shown here is derived from an EMBL/GenBank/DDBJ whole genome shotgun (WGS) entry which is preliminary data.</text>
</comment>
<dbReference type="Pfam" id="PF04092">
    <property type="entry name" value="SAG"/>
    <property type="match status" value="1"/>
</dbReference>